<dbReference type="EMBL" id="JASJEV010000017">
    <property type="protein sequence ID" value="MDJ1160107.1"/>
    <property type="molecule type" value="Genomic_DNA"/>
</dbReference>
<evidence type="ECO:0000313" key="2">
    <source>
        <dbReference type="Proteomes" id="UP001321492"/>
    </source>
</evidence>
<keyword evidence="2" id="KW-1185">Reference proteome</keyword>
<reference evidence="1 2" key="1">
    <citation type="submission" date="2023-05" db="EMBL/GenBank/DDBJ databases">
        <title>Chelatococcus sp. nov., a moderately thermophilic bacterium isolated from hot spring microbial mat.</title>
        <authorList>
            <person name="Hu C.-J."/>
            <person name="Li W.-J."/>
        </authorList>
    </citation>
    <scope>NUCLEOTIDE SEQUENCE [LARGE SCALE GENOMIC DNA]</scope>
    <source>
        <strain evidence="1 2">SYSU G07232</strain>
    </source>
</reference>
<comment type="caution">
    <text evidence="1">The sequence shown here is derived from an EMBL/GenBank/DDBJ whole genome shotgun (WGS) entry which is preliminary data.</text>
</comment>
<sequence length="72" mass="7969">MTTNEGDASVFDRPMLERLARRTIRTSTAWTDGEKTFEGVLAREVLAMVGAQGSTFTLSLPRDLPFRTSSFA</sequence>
<accession>A0ABT7AL48</accession>
<proteinExistence type="predicted"/>
<name>A0ABT7AL48_9HYPH</name>
<dbReference type="RefSeq" id="WP_283742106.1">
    <property type="nucleotide sequence ID" value="NZ_JASJEV010000017.1"/>
</dbReference>
<evidence type="ECO:0000313" key="1">
    <source>
        <dbReference type="EMBL" id="MDJ1160107.1"/>
    </source>
</evidence>
<dbReference type="Proteomes" id="UP001321492">
    <property type="component" value="Unassembled WGS sequence"/>
</dbReference>
<protein>
    <submittedName>
        <fullName evidence="1">Uncharacterized protein</fullName>
    </submittedName>
</protein>
<gene>
    <name evidence="1" type="ORF">QNA08_17995</name>
</gene>
<organism evidence="1 2">
    <name type="scientific">Chelatococcus albus</name>
    <dbReference type="NCBI Taxonomy" id="3047466"/>
    <lineage>
        <taxon>Bacteria</taxon>
        <taxon>Pseudomonadati</taxon>
        <taxon>Pseudomonadota</taxon>
        <taxon>Alphaproteobacteria</taxon>
        <taxon>Hyphomicrobiales</taxon>
        <taxon>Chelatococcaceae</taxon>
        <taxon>Chelatococcus</taxon>
    </lineage>
</organism>